<evidence type="ECO:0000256" key="7">
    <source>
        <dbReference type="SAM" id="MobiDB-lite"/>
    </source>
</evidence>
<dbReference type="GO" id="GO:0004527">
    <property type="term" value="F:exonuclease activity"/>
    <property type="evidence" value="ECO:0007669"/>
    <property type="project" value="UniProtKB-KW"/>
</dbReference>
<protein>
    <recommendedName>
        <fullName evidence="10">Exonuclease domain-containing protein</fullName>
    </recommendedName>
</protein>
<keyword evidence="6" id="KW-0539">Nucleus</keyword>
<keyword evidence="3" id="KW-0540">Nuclease</keyword>
<dbReference type="InterPro" id="IPR047021">
    <property type="entry name" value="REXO1/3/4-like"/>
</dbReference>
<dbReference type="Gene3D" id="3.30.420.10">
    <property type="entry name" value="Ribonuclease H-like superfamily/Ribonuclease H"/>
    <property type="match status" value="1"/>
</dbReference>
<dbReference type="GO" id="GO:0005634">
    <property type="term" value="C:nucleus"/>
    <property type="evidence" value="ECO:0007669"/>
    <property type="project" value="UniProtKB-SubCell"/>
</dbReference>
<name>A0A6A4GYH0_9AGAR</name>
<keyword evidence="9" id="KW-1185">Reference proteome</keyword>
<dbReference type="PANTHER" id="PTHR12801">
    <property type="entry name" value="RNA EXONUCLEASE REXO1 / RECO3 FAMILY MEMBER-RELATED"/>
    <property type="match status" value="1"/>
</dbReference>
<evidence type="ECO:0008006" key="10">
    <source>
        <dbReference type="Google" id="ProtNLM"/>
    </source>
</evidence>
<feature type="compositionally biased region" description="Basic and acidic residues" evidence="7">
    <location>
        <begin position="116"/>
        <end position="128"/>
    </location>
</feature>
<dbReference type="InterPro" id="IPR012337">
    <property type="entry name" value="RNaseH-like_sf"/>
</dbReference>
<sequence>MIDYDTQGIVYDHPVKSGKPVTDYLTQWSGITAETLTTATTTLTEAQADILRLLTWLTKKWCRWGIQVRGEGGHDPEEDARAAMELVQGKFRVLRDGLLLRRQRSSKRRCYDDDDCRGSRQDSRDREQGTVSSSSYWWDRDEQGGTNRRDCISGYGYGEEERERECRRDQERYNSSPTKRQIRRVQGCYKAPHD</sequence>
<comment type="subcellular location">
    <subcellularLocation>
        <location evidence="1">Nucleus</location>
    </subcellularLocation>
</comment>
<accession>A0A6A4GYH0</accession>
<evidence type="ECO:0000256" key="2">
    <source>
        <dbReference type="ARBA" id="ARBA00006357"/>
    </source>
</evidence>
<keyword evidence="5" id="KW-0269">Exonuclease</keyword>
<keyword evidence="4" id="KW-0378">Hydrolase</keyword>
<dbReference type="OrthoDB" id="3232060at2759"/>
<dbReference type="GO" id="GO:0003676">
    <property type="term" value="F:nucleic acid binding"/>
    <property type="evidence" value="ECO:0007669"/>
    <property type="project" value="InterPro"/>
</dbReference>
<comment type="similarity">
    <text evidence="2">Belongs to the REXO1/REXO3 family.</text>
</comment>
<evidence type="ECO:0000256" key="6">
    <source>
        <dbReference type="ARBA" id="ARBA00023242"/>
    </source>
</evidence>
<gene>
    <name evidence="8" type="ORF">BT96DRAFT_322989</name>
</gene>
<dbReference type="AlphaFoldDB" id="A0A6A4GYH0"/>
<evidence type="ECO:0000256" key="1">
    <source>
        <dbReference type="ARBA" id="ARBA00004123"/>
    </source>
</evidence>
<dbReference type="SUPFAM" id="SSF53098">
    <property type="entry name" value="Ribonuclease H-like"/>
    <property type="match status" value="1"/>
</dbReference>
<evidence type="ECO:0000256" key="5">
    <source>
        <dbReference type="ARBA" id="ARBA00022839"/>
    </source>
</evidence>
<dbReference type="EMBL" id="ML769640">
    <property type="protein sequence ID" value="KAE9390939.1"/>
    <property type="molecule type" value="Genomic_DNA"/>
</dbReference>
<organism evidence="8 9">
    <name type="scientific">Gymnopus androsaceus JB14</name>
    <dbReference type="NCBI Taxonomy" id="1447944"/>
    <lineage>
        <taxon>Eukaryota</taxon>
        <taxon>Fungi</taxon>
        <taxon>Dikarya</taxon>
        <taxon>Basidiomycota</taxon>
        <taxon>Agaricomycotina</taxon>
        <taxon>Agaricomycetes</taxon>
        <taxon>Agaricomycetidae</taxon>
        <taxon>Agaricales</taxon>
        <taxon>Marasmiineae</taxon>
        <taxon>Omphalotaceae</taxon>
        <taxon>Gymnopus</taxon>
    </lineage>
</organism>
<dbReference type="Proteomes" id="UP000799118">
    <property type="component" value="Unassembled WGS sequence"/>
</dbReference>
<feature type="compositionally biased region" description="Basic and acidic residues" evidence="7">
    <location>
        <begin position="138"/>
        <end position="151"/>
    </location>
</feature>
<feature type="compositionally biased region" description="Basic and acidic residues" evidence="7">
    <location>
        <begin position="159"/>
        <end position="172"/>
    </location>
</feature>
<evidence type="ECO:0000313" key="9">
    <source>
        <dbReference type="Proteomes" id="UP000799118"/>
    </source>
</evidence>
<dbReference type="InterPro" id="IPR036397">
    <property type="entry name" value="RNaseH_sf"/>
</dbReference>
<feature type="region of interest" description="Disordered" evidence="7">
    <location>
        <begin position="110"/>
        <end position="194"/>
    </location>
</feature>
<dbReference type="PANTHER" id="PTHR12801:SF115">
    <property type="entry name" value="FI18136P1-RELATED"/>
    <property type="match status" value="1"/>
</dbReference>
<proteinExistence type="inferred from homology"/>
<evidence type="ECO:0000256" key="4">
    <source>
        <dbReference type="ARBA" id="ARBA00022801"/>
    </source>
</evidence>
<reference evidence="8" key="1">
    <citation type="journal article" date="2019" name="Environ. Microbiol.">
        <title>Fungal ecological strategies reflected in gene transcription - a case study of two litter decomposers.</title>
        <authorList>
            <person name="Barbi F."/>
            <person name="Kohler A."/>
            <person name="Barry K."/>
            <person name="Baskaran P."/>
            <person name="Daum C."/>
            <person name="Fauchery L."/>
            <person name="Ihrmark K."/>
            <person name="Kuo A."/>
            <person name="LaButti K."/>
            <person name="Lipzen A."/>
            <person name="Morin E."/>
            <person name="Grigoriev I.V."/>
            <person name="Henrissat B."/>
            <person name="Lindahl B."/>
            <person name="Martin F."/>
        </authorList>
    </citation>
    <scope>NUCLEOTIDE SEQUENCE</scope>
    <source>
        <strain evidence="8">JB14</strain>
    </source>
</reference>
<evidence type="ECO:0000256" key="3">
    <source>
        <dbReference type="ARBA" id="ARBA00022722"/>
    </source>
</evidence>
<evidence type="ECO:0000313" key="8">
    <source>
        <dbReference type="EMBL" id="KAE9390939.1"/>
    </source>
</evidence>